<dbReference type="OrthoDB" id="3808825at2"/>
<gene>
    <name evidence="1" type="ORF">AVL48_19950</name>
</gene>
<name>A0A154MVB9_9PSEU</name>
<protein>
    <recommendedName>
        <fullName evidence="3">Serine/threonine protein phosphatase</fullName>
    </recommendedName>
</protein>
<accession>A0A154MVB9</accession>
<evidence type="ECO:0008006" key="3">
    <source>
        <dbReference type="Google" id="ProtNLM"/>
    </source>
</evidence>
<dbReference type="InterPro" id="IPR036457">
    <property type="entry name" value="PPM-type-like_dom_sf"/>
</dbReference>
<reference evidence="1 2" key="1">
    <citation type="submission" date="2015-12" db="EMBL/GenBank/DDBJ databases">
        <title>Amycolatopsis regifaucium genome sequencing and assembly.</title>
        <authorList>
            <person name="Mayilraj S."/>
        </authorList>
    </citation>
    <scope>NUCLEOTIDE SEQUENCE [LARGE SCALE GENOMIC DNA]</scope>
    <source>
        <strain evidence="1 2">GY080</strain>
    </source>
</reference>
<proteinExistence type="predicted"/>
<dbReference type="AlphaFoldDB" id="A0A154MVB9"/>
<evidence type="ECO:0000313" key="2">
    <source>
        <dbReference type="Proteomes" id="UP000076321"/>
    </source>
</evidence>
<evidence type="ECO:0000313" key="1">
    <source>
        <dbReference type="EMBL" id="KZB88235.1"/>
    </source>
</evidence>
<dbReference type="SUPFAM" id="SSF81606">
    <property type="entry name" value="PP2C-like"/>
    <property type="match status" value="1"/>
</dbReference>
<comment type="caution">
    <text evidence="1">The sequence shown here is derived from an EMBL/GenBank/DDBJ whole genome shotgun (WGS) entry which is preliminary data.</text>
</comment>
<sequence length="339" mass="37651">MDIYPGNRGNARLWHHDESRFISVAVRTEKIANEGEDADPLVLYHRPSASGLLSVFDGVGGAGRPLAGRTPSGQARTQAWLASRRLRGLVEEWFTDRSADFSPEALAARISGRLATGVLQRGRMRGRLQRRLPTTLAGLAFDSRTEEVSWQVLWAGDSRCYVAEPEAGLQQLSVDDTEPSDALALLLQDPPMTNMVHAGGGFAINRWRGTAHVPCVLIAATDGFFGYVGTPAEFEHLLWDTLLASQEAMHWSVLLAERVESFTKDDASIAIAALGFEDFAALRASFRWRFDRMHAEHAEPMRRATSMGRPALVATRERSWLAYRHGYERRLPPREGIDS</sequence>
<organism evidence="1 2">
    <name type="scientific">Amycolatopsis regifaucium</name>
    <dbReference type="NCBI Taxonomy" id="546365"/>
    <lineage>
        <taxon>Bacteria</taxon>
        <taxon>Bacillati</taxon>
        <taxon>Actinomycetota</taxon>
        <taxon>Actinomycetes</taxon>
        <taxon>Pseudonocardiales</taxon>
        <taxon>Pseudonocardiaceae</taxon>
        <taxon>Amycolatopsis</taxon>
    </lineage>
</organism>
<dbReference type="EMBL" id="LQCI01000002">
    <property type="protein sequence ID" value="KZB88235.1"/>
    <property type="molecule type" value="Genomic_DNA"/>
</dbReference>
<dbReference type="Gene3D" id="3.60.40.10">
    <property type="entry name" value="PPM-type phosphatase domain"/>
    <property type="match status" value="1"/>
</dbReference>
<dbReference type="Proteomes" id="UP000076321">
    <property type="component" value="Unassembled WGS sequence"/>
</dbReference>